<dbReference type="RefSeq" id="WP_106347377.1">
    <property type="nucleotide sequence ID" value="NZ_PVUE01000001.1"/>
</dbReference>
<dbReference type="Pfam" id="PF07929">
    <property type="entry name" value="PRiA4_ORF3"/>
    <property type="match status" value="1"/>
</dbReference>
<protein>
    <submittedName>
        <fullName evidence="2">PRiA4b ORF-3-like protein</fullName>
    </submittedName>
</protein>
<dbReference type="OrthoDB" id="9816539at2"/>
<dbReference type="PANTHER" id="PTHR41878">
    <property type="entry name" value="LEXA REPRESSOR-RELATED"/>
    <property type="match status" value="1"/>
</dbReference>
<feature type="domain" description="Plasmid pRiA4b Orf3-like" evidence="1">
    <location>
        <begin position="59"/>
        <end position="237"/>
    </location>
</feature>
<name>A0A2T1A6Y0_9ACTN</name>
<dbReference type="InterPro" id="IPR012912">
    <property type="entry name" value="Plasmid_pRiA4b_Orf3-like"/>
</dbReference>
<dbReference type="AlphaFoldDB" id="A0A2T1A6Y0"/>
<organism evidence="2 3">
    <name type="scientific">Antricoccus suffuscus</name>
    <dbReference type="NCBI Taxonomy" id="1629062"/>
    <lineage>
        <taxon>Bacteria</taxon>
        <taxon>Bacillati</taxon>
        <taxon>Actinomycetota</taxon>
        <taxon>Actinomycetes</taxon>
        <taxon>Geodermatophilales</taxon>
        <taxon>Antricoccaceae</taxon>
        <taxon>Antricoccus</taxon>
    </lineage>
</organism>
<dbReference type="Proteomes" id="UP000237752">
    <property type="component" value="Unassembled WGS sequence"/>
</dbReference>
<dbReference type="Gene3D" id="3.10.290.30">
    <property type="entry name" value="MM3350-like"/>
    <property type="match status" value="1"/>
</dbReference>
<accession>A0A2T1A6Y0</accession>
<gene>
    <name evidence="2" type="ORF">CLV47_101482</name>
</gene>
<dbReference type="SUPFAM" id="SSF159941">
    <property type="entry name" value="MM3350-like"/>
    <property type="match status" value="1"/>
</dbReference>
<evidence type="ECO:0000259" key="1">
    <source>
        <dbReference type="Pfam" id="PF07929"/>
    </source>
</evidence>
<proteinExistence type="predicted"/>
<keyword evidence="3" id="KW-1185">Reference proteome</keyword>
<evidence type="ECO:0000313" key="2">
    <source>
        <dbReference type="EMBL" id="PRZ44356.1"/>
    </source>
</evidence>
<reference evidence="2 3" key="1">
    <citation type="submission" date="2018-03" db="EMBL/GenBank/DDBJ databases">
        <title>Genomic Encyclopedia of Archaeal and Bacterial Type Strains, Phase II (KMG-II): from individual species to whole genera.</title>
        <authorList>
            <person name="Goeker M."/>
        </authorList>
    </citation>
    <scope>NUCLEOTIDE SEQUENCE [LARGE SCALE GENOMIC DNA]</scope>
    <source>
        <strain evidence="2 3">DSM 100065</strain>
    </source>
</reference>
<dbReference type="EMBL" id="PVUE01000001">
    <property type="protein sequence ID" value="PRZ44356.1"/>
    <property type="molecule type" value="Genomic_DNA"/>
</dbReference>
<sequence>MSNTEDVRRLAEQLAAESTPEQQQALLRILADRAKASIDAALVTPEPALGDAPADVRGFKVRLDLVDTKPPVWRRLELPGDLTLDQLHLAIQAAMGWFDSHLHRFRTGSDRRSPYFVTPFDIDDGEDGVLEDRVRLDQVLSAKGDRLWYEYDFGDGWDHVLAVEEVTDEPPVEVRCVAGRLACPPEDCGGTWGYAELAAWVRSGYDPSALPPTFEDAGHAHDWLPADWDPDQFDVDEANAALATTFAPPVPVAEELAALRERLIRGGDRRLTQLLARDVTTDEVEATDAARLTAPYMALLDVIDDGARLTNAGYLPPRMVEEVAQRTGITDWWIGKANREDLTPPIAILRDSARALGLVSVRKGTLAPTAVARRCRAQPGALLRHIASRLPIGKAEFDRQAGWLALAVVGGGVPAEQWRDEIRDLLLELGWRVSGSLRPDYVPAGSPTLDVLETLFGNTRRSLLTGVDPAVAAVARSVVASRNG</sequence>
<evidence type="ECO:0000313" key="3">
    <source>
        <dbReference type="Proteomes" id="UP000237752"/>
    </source>
</evidence>
<dbReference type="InterPro" id="IPR024047">
    <property type="entry name" value="MM3350-like_sf"/>
</dbReference>
<dbReference type="PANTHER" id="PTHR41878:SF1">
    <property type="entry name" value="TNPR PROTEIN"/>
    <property type="match status" value="1"/>
</dbReference>
<comment type="caution">
    <text evidence="2">The sequence shown here is derived from an EMBL/GenBank/DDBJ whole genome shotgun (WGS) entry which is preliminary data.</text>
</comment>